<dbReference type="Pfam" id="PF00989">
    <property type="entry name" value="PAS"/>
    <property type="match status" value="1"/>
</dbReference>
<dbReference type="Pfam" id="PF00990">
    <property type="entry name" value="GGDEF"/>
    <property type="match status" value="1"/>
</dbReference>
<evidence type="ECO:0000256" key="1">
    <source>
        <dbReference type="SAM" id="Phobius"/>
    </source>
</evidence>
<dbReference type="Pfam" id="PF00563">
    <property type="entry name" value="EAL"/>
    <property type="match status" value="1"/>
</dbReference>
<dbReference type="NCBIfam" id="TIGR00254">
    <property type="entry name" value="GGDEF"/>
    <property type="match status" value="1"/>
</dbReference>
<feature type="transmembrane region" description="Helical" evidence="1">
    <location>
        <begin position="244"/>
        <end position="263"/>
    </location>
</feature>
<dbReference type="PANTHER" id="PTHR44757">
    <property type="entry name" value="DIGUANYLATE CYCLASE DGCP"/>
    <property type="match status" value="1"/>
</dbReference>
<dbReference type="NCBIfam" id="TIGR00229">
    <property type="entry name" value="sensory_box"/>
    <property type="match status" value="1"/>
</dbReference>
<feature type="domain" description="PAS" evidence="2">
    <location>
        <begin position="385"/>
        <end position="431"/>
    </location>
</feature>
<dbReference type="InterPro" id="IPR045812">
    <property type="entry name" value="DAHL"/>
</dbReference>
<dbReference type="InterPro" id="IPR000160">
    <property type="entry name" value="GGDEF_dom"/>
</dbReference>
<dbReference type="InterPro" id="IPR035919">
    <property type="entry name" value="EAL_sf"/>
</dbReference>
<dbReference type="InterPro" id="IPR001610">
    <property type="entry name" value="PAC"/>
</dbReference>
<dbReference type="CDD" id="cd00130">
    <property type="entry name" value="PAS"/>
    <property type="match status" value="1"/>
</dbReference>
<dbReference type="InterPro" id="IPR000014">
    <property type="entry name" value="PAS"/>
</dbReference>
<dbReference type="PROSITE" id="PS50883">
    <property type="entry name" value="EAL"/>
    <property type="match status" value="1"/>
</dbReference>
<keyword evidence="7" id="KW-1185">Reference proteome</keyword>
<feature type="domain" description="GGDEF" evidence="5">
    <location>
        <begin position="541"/>
        <end position="674"/>
    </location>
</feature>
<dbReference type="SMART" id="SM00091">
    <property type="entry name" value="PAS"/>
    <property type="match status" value="2"/>
</dbReference>
<dbReference type="CDD" id="cd01948">
    <property type="entry name" value="EAL"/>
    <property type="match status" value="1"/>
</dbReference>
<dbReference type="InterPro" id="IPR043128">
    <property type="entry name" value="Rev_trsase/Diguanyl_cyclase"/>
</dbReference>
<keyword evidence="1" id="KW-0812">Transmembrane</keyword>
<dbReference type="CDD" id="cd01949">
    <property type="entry name" value="GGDEF"/>
    <property type="match status" value="1"/>
</dbReference>
<accession>A0ABW8Q1I2</accession>
<dbReference type="SMART" id="SM00086">
    <property type="entry name" value="PAC"/>
    <property type="match status" value="1"/>
</dbReference>
<proteinExistence type="predicted"/>
<evidence type="ECO:0000313" key="6">
    <source>
        <dbReference type="EMBL" id="MFK7161472.1"/>
    </source>
</evidence>
<feature type="domain" description="PAC" evidence="3">
    <location>
        <begin position="458"/>
        <end position="510"/>
    </location>
</feature>
<keyword evidence="1" id="KW-0472">Membrane</keyword>
<dbReference type="PROSITE" id="PS50113">
    <property type="entry name" value="PAC"/>
    <property type="match status" value="1"/>
</dbReference>
<dbReference type="InterPro" id="IPR013767">
    <property type="entry name" value="PAS_fold"/>
</dbReference>
<dbReference type="Gene3D" id="3.30.450.20">
    <property type="entry name" value="PAS domain"/>
    <property type="match status" value="1"/>
</dbReference>
<comment type="caution">
    <text evidence="6">The sequence shown here is derived from an EMBL/GenBank/DDBJ whole genome shotgun (WGS) entry which is preliminary data.</text>
</comment>
<keyword evidence="1" id="KW-1133">Transmembrane helix</keyword>
<dbReference type="Pfam" id="PF19443">
    <property type="entry name" value="DAHL"/>
    <property type="match status" value="1"/>
</dbReference>
<dbReference type="SUPFAM" id="SSF55785">
    <property type="entry name" value="PYP-like sensor domain (PAS domain)"/>
    <property type="match status" value="2"/>
</dbReference>
<organism evidence="6 7">
    <name type="scientific">Marinospirillum alkalitolerans</name>
    <dbReference type="NCBI Taxonomy" id="3123374"/>
    <lineage>
        <taxon>Bacteria</taxon>
        <taxon>Pseudomonadati</taxon>
        <taxon>Pseudomonadota</taxon>
        <taxon>Gammaproteobacteria</taxon>
        <taxon>Oceanospirillales</taxon>
        <taxon>Oceanospirillaceae</taxon>
        <taxon>Marinospirillum</taxon>
    </lineage>
</organism>
<sequence>MRRHWIWLIPLLFLAGLLLIALLFQQNRSVYQQQYQFAVQLFNQLRELDAVSDREIVQIAHARGRNYDHLAQARQQIYLAQQALEQWAELDDPVTQTLLSSYFTLQEHKEALVLDIQHYAALSRNGLLYLPQLNAELSAQGVIGEAQRYQLLSALYRFHLFGDLASLHEVQRHLADLQALPVTSAALADFKHHAERNLSHLARLSQDVQAYLLIESRPVLDALEQQKQIYYAERVALLERRARIMVGLTLLLVLGLALAGYRWQLSSQQSRLARQRLETAVSGLSEAFALFDGQGRLVLCNQAWQRTYPWMNEQERRDWSRCYASLQRYLKASGCRAYLKPQEVHQFLEETYDGRWLQASDSGTPEGGRVCVRTDISGIQQSRQELRTVAAVFENCNEAIMVVDAAVRITLVNPAFERITGYAAAEVLGQNPHLLASGRHDRAFYRQLWLALLEDGQWSGEIWNRRRNGEIYPQHLSITTLRNAADQVHEYVAVFTDITQHKKHEEQIKRQAYYDALTQLPNRILLIDRLEQALAQPQRHRLLALCFIDLDRFKNVNDTLGHEAGDQLLVQVAARFTACLPASATLARFGGDEYVVLLPELHSAQEATLIAEQMIACASEPFVLAERDIQIGCSIGIALYPNDAQDADSLMRNADLAMYQAKQAGRNCLRFFTQRLQREADYLMQLEQDLRLALAAGQFSVHYQPQISSHTGRVEGVEALLRWQHPQRGWISPVDFIGLAEDTGLIGELGWWVLEQSVRDLARWRQQGHALRLAVNVSGRQKQLGLQAASVLALLARHGLEASDLVIEITESLLMERDDDTQAWLEAFTTQGIRLAIDDFGTGYSSLSYLKRFPISVLKIDREFIRDLGEAGEAQSLVEAIVALGRSLGLKLVAEGVETATQLSRVQALGCDQVQGYYYARPLPADELLFWMTRHQQDIQAGLYSPDEKD</sequence>
<dbReference type="Gene3D" id="3.20.20.450">
    <property type="entry name" value="EAL domain"/>
    <property type="match status" value="1"/>
</dbReference>
<dbReference type="SUPFAM" id="SSF55073">
    <property type="entry name" value="Nucleotide cyclase"/>
    <property type="match status" value="1"/>
</dbReference>
<dbReference type="SMART" id="SM00052">
    <property type="entry name" value="EAL"/>
    <property type="match status" value="1"/>
</dbReference>
<evidence type="ECO:0000313" key="7">
    <source>
        <dbReference type="Proteomes" id="UP001621714"/>
    </source>
</evidence>
<dbReference type="PROSITE" id="PS50887">
    <property type="entry name" value="GGDEF"/>
    <property type="match status" value="1"/>
</dbReference>
<evidence type="ECO:0000259" key="5">
    <source>
        <dbReference type="PROSITE" id="PS50887"/>
    </source>
</evidence>
<name>A0ABW8Q1I2_9GAMM</name>
<dbReference type="SMART" id="SM00267">
    <property type="entry name" value="GGDEF"/>
    <property type="match status" value="1"/>
</dbReference>
<dbReference type="Proteomes" id="UP001621714">
    <property type="component" value="Unassembled WGS sequence"/>
</dbReference>
<dbReference type="InterPro" id="IPR035965">
    <property type="entry name" value="PAS-like_dom_sf"/>
</dbReference>
<dbReference type="InterPro" id="IPR052155">
    <property type="entry name" value="Biofilm_reg_signaling"/>
</dbReference>
<reference evidence="6 7" key="1">
    <citation type="submission" date="2024-02" db="EMBL/GenBank/DDBJ databases">
        <title>Marinospirillum sp. MEB 164 isolated from Lonar lake sediment.</title>
        <authorList>
            <person name="Joshi A."/>
            <person name="Thite S."/>
        </authorList>
    </citation>
    <scope>NUCLEOTIDE SEQUENCE [LARGE SCALE GENOMIC DNA]</scope>
    <source>
        <strain evidence="6 7">MEB164</strain>
    </source>
</reference>
<dbReference type="EMBL" id="JBANFI010000006">
    <property type="protein sequence ID" value="MFK7161472.1"/>
    <property type="molecule type" value="Genomic_DNA"/>
</dbReference>
<feature type="transmembrane region" description="Helical" evidence="1">
    <location>
        <begin position="6"/>
        <end position="24"/>
    </location>
</feature>
<evidence type="ECO:0000259" key="3">
    <source>
        <dbReference type="PROSITE" id="PS50113"/>
    </source>
</evidence>
<gene>
    <name evidence="6" type="ORF">V6U78_10530</name>
</gene>
<evidence type="ECO:0000259" key="4">
    <source>
        <dbReference type="PROSITE" id="PS50883"/>
    </source>
</evidence>
<dbReference type="PROSITE" id="PS50112">
    <property type="entry name" value="PAS"/>
    <property type="match status" value="1"/>
</dbReference>
<protein>
    <submittedName>
        <fullName evidence="6">EAL domain-containing protein</fullName>
    </submittedName>
</protein>
<dbReference type="RefSeq" id="WP_405340358.1">
    <property type="nucleotide sequence ID" value="NZ_JBANFI010000006.1"/>
</dbReference>
<dbReference type="PANTHER" id="PTHR44757:SF2">
    <property type="entry name" value="BIOFILM ARCHITECTURE MAINTENANCE PROTEIN MBAA"/>
    <property type="match status" value="1"/>
</dbReference>
<dbReference type="SUPFAM" id="SSF141868">
    <property type="entry name" value="EAL domain-like"/>
    <property type="match status" value="1"/>
</dbReference>
<dbReference type="Gene3D" id="3.30.70.270">
    <property type="match status" value="1"/>
</dbReference>
<dbReference type="InterPro" id="IPR001633">
    <property type="entry name" value="EAL_dom"/>
</dbReference>
<evidence type="ECO:0000259" key="2">
    <source>
        <dbReference type="PROSITE" id="PS50112"/>
    </source>
</evidence>
<feature type="domain" description="EAL" evidence="4">
    <location>
        <begin position="683"/>
        <end position="936"/>
    </location>
</feature>
<dbReference type="InterPro" id="IPR000700">
    <property type="entry name" value="PAS-assoc_C"/>
</dbReference>
<dbReference type="InterPro" id="IPR029787">
    <property type="entry name" value="Nucleotide_cyclase"/>
</dbReference>